<comment type="catalytic activity">
    <reaction evidence="10">
        <text>L-threonyl-[protein] + ATP = O-phospho-L-threonyl-[protein] + ADP + H(+)</text>
        <dbReference type="Rhea" id="RHEA:46608"/>
        <dbReference type="Rhea" id="RHEA-COMP:11060"/>
        <dbReference type="Rhea" id="RHEA-COMP:11605"/>
        <dbReference type="ChEBI" id="CHEBI:15378"/>
        <dbReference type="ChEBI" id="CHEBI:30013"/>
        <dbReference type="ChEBI" id="CHEBI:30616"/>
        <dbReference type="ChEBI" id="CHEBI:61977"/>
        <dbReference type="ChEBI" id="CHEBI:456216"/>
        <dbReference type="EC" id="2.7.11.1"/>
    </reaction>
</comment>
<dbReference type="AlphaFoldDB" id="A0A0P0VZB2"/>
<evidence type="ECO:0000256" key="1">
    <source>
        <dbReference type="ARBA" id="ARBA00004479"/>
    </source>
</evidence>
<comment type="catalytic activity">
    <reaction evidence="11">
        <text>L-seryl-[protein] + ATP = O-phospho-L-seryl-[protein] + ADP + H(+)</text>
        <dbReference type="Rhea" id="RHEA:17989"/>
        <dbReference type="Rhea" id="RHEA-COMP:9863"/>
        <dbReference type="Rhea" id="RHEA-COMP:11604"/>
        <dbReference type="ChEBI" id="CHEBI:15378"/>
        <dbReference type="ChEBI" id="CHEBI:29999"/>
        <dbReference type="ChEBI" id="CHEBI:30616"/>
        <dbReference type="ChEBI" id="CHEBI:83421"/>
        <dbReference type="ChEBI" id="CHEBI:456216"/>
        <dbReference type="EC" id="2.7.11.1"/>
    </reaction>
</comment>
<proteinExistence type="predicted"/>
<comment type="subcellular location">
    <subcellularLocation>
        <location evidence="1">Membrane</location>
        <topology evidence="1">Single-pass type I membrane protein</topology>
    </subcellularLocation>
</comment>
<keyword evidence="4" id="KW-0732">Signal</keyword>
<name>A0A0P0VZB2_ORYSJ</name>
<dbReference type="EC" id="2.7.11.1" evidence="2"/>
<protein>
    <recommendedName>
        <fullName evidence="2">non-specific serine/threonine protein kinase</fullName>
        <ecNumber evidence="2">2.7.11.1</ecNumber>
    </recommendedName>
</protein>
<keyword evidence="3" id="KW-0812">Transmembrane</keyword>
<evidence type="ECO:0000256" key="12">
    <source>
        <dbReference type="SAM" id="MobiDB-lite"/>
    </source>
</evidence>
<keyword evidence="5" id="KW-1133">Transmembrane helix</keyword>
<keyword evidence="7" id="KW-1015">Disulfide bond</keyword>
<dbReference type="SMR" id="A0A0P0VZB2"/>
<dbReference type="GO" id="GO:0016020">
    <property type="term" value="C:membrane"/>
    <property type="evidence" value="ECO:0007669"/>
    <property type="project" value="UniProtKB-SubCell"/>
</dbReference>
<evidence type="ECO:0000313" key="14">
    <source>
        <dbReference type="Proteomes" id="UP000000763"/>
    </source>
</evidence>
<evidence type="ECO:0000256" key="9">
    <source>
        <dbReference type="ARBA" id="ARBA00023180"/>
    </source>
</evidence>
<evidence type="ECO:0000256" key="11">
    <source>
        <dbReference type="ARBA" id="ARBA00048679"/>
    </source>
</evidence>
<reference evidence="14" key="2">
    <citation type="journal article" date="2008" name="Nucleic Acids Res.">
        <title>The rice annotation project database (RAP-DB): 2008 update.</title>
        <authorList>
            <consortium name="The rice annotation project (RAP)"/>
        </authorList>
    </citation>
    <scope>GENOME REANNOTATION</scope>
    <source>
        <strain evidence="14">cv. Nipponbare</strain>
    </source>
</reference>
<evidence type="ECO:0000256" key="5">
    <source>
        <dbReference type="ARBA" id="ARBA00022989"/>
    </source>
</evidence>
<feature type="region of interest" description="Disordered" evidence="12">
    <location>
        <begin position="214"/>
        <end position="257"/>
    </location>
</feature>
<dbReference type="PANTHER" id="PTHR47460:SF1">
    <property type="entry name" value="SERINE_THREONINE-PROTEIN KINASE-LIKE PROTEIN ACR4"/>
    <property type="match status" value="1"/>
</dbReference>
<accession>A0A0P0VZB2</accession>
<sequence length="257" mass="26942">MAFASLVSGDDFTCAMETNTSAVRCRGPRGGAVEAGFLNTSISTLTAGGSRACGVRKNDGGVRCSGGGVLAPREDLYMDGLAIGDSHACGLPRPNHTATCWSLGCDTTTLYYPAVSTTFELLVAGGNLTCGLVSTNFSLLCWSMDGLMAAEVNLPSILPGVCVSDNSSCKCGLFPDSGRFCKVSGDIICKVSPHPCAGRGEERRWRWTLRRCSIDQSTKPPPPPTPSRVLHRPRGDTLPRSPLFAASVPGRAPLPGC</sequence>
<keyword evidence="8 13" id="KW-0675">Receptor</keyword>
<keyword evidence="9" id="KW-0325">Glycoprotein</keyword>
<organism evidence="13 14">
    <name type="scientific">Oryza sativa subsp. japonica</name>
    <name type="common">Rice</name>
    <dbReference type="NCBI Taxonomy" id="39947"/>
    <lineage>
        <taxon>Eukaryota</taxon>
        <taxon>Viridiplantae</taxon>
        <taxon>Streptophyta</taxon>
        <taxon>Embryophyta</taxon>
        <taxon>Tracheophyta</taxon>
        <taxon>Spermatophyta</taxon>
        <taxon>Magnoliopsida</taxon>
        <taxon>Liliopsida</taxon>
        <taxon>Poales</taxon>
        <taxon>Poaceae</taxon>
        <taxon>BOP clade</taxon>
        <taxon>Oryzoideae</taxon>
        <taxon>Oryzeae</taxon>
        <taxon>Oryzinae</taxon>
        <taxon>Oryza</taxon>
        <taxon>Oryza sativa</taxon>
    </lineage>
</organism>
<evidence type="ECO:0000256" key="7">
    <source>
        <dbReference type="ARBA" id="ARBA00023157"/>
    </source>
</evidence>
<dbReference type="EMBL" id="AC120529">
    <property type="protein sequence ID" value="AAS07060.1"/>
    <property type="molecule type" value="Genomic_DNA"/>
</dbReference>
<evidence type="ECO:0000256" key="8">
    <source>
        <dbReference type="ARBA" id="ARBA00023170"/>
    </source>
</evidence>
<keyword evidence="13" id="KW-0418">Kinase</keyword>
<evidence type="ECO:0000256" key="4">
    <source>
        <dbReference type="ARBA" id="ARBA00022729"/>
    </source>
</evidence>
<evidence type="ECO:0000256" key="2">
    <source>
        <dbReference type="ARBA" id="ARBA00012513"/>
    </source>
</evidence>
<evidence type="ECO:0000313" key="13">
    <source>
        <dbReference type="EMBL" id="AAS07060.1"/>
    </source>
</evidence>
<dbReference type="GO" id="GO:0004674">
    <property type="term" value="F:protein serine/threonine kinase activity"/>
    <property type="evidence" value="ECO:0007669"/>
    <property type="project" value="UniProtKB-KW"/>
</dbReference>
<reference evidence="14" key="1">
    <citation type="journal article" date="2005" name="Nature">
        <title>The map-based sequence of the rice genome.</title>
        <authorList>
            <consortium name="International rice genome sequencing project (IRGSP)"/>
            <person name="Matsumoto T."/>
            <person name="Wu J."/>
            <person name="Kanamori H."/>
            <person name="Katayose Y."/>
            <person name="Fujisawa M."/>
            <person name="Namiki N."/>
            <person name="Mizuno H."/>
            <person name="Yamamoto K."/>
            <person name="Antonio B.A."/>
            <person name="Baba T."/>
            <person name="Sakata K."/>
            <person name="Nagamura Y."/>
            <person name="Aoki H."/>
            <person name="Arikawa K."/>
            <person name="Arita K."/>
            <person name="Bito T."/>
            <person name="Chiden Y."/>
            <person name="Fujitsuka N."/>
            <person name="Fukunaka R."/>
            <person name="Hamada M."/>
            <person name="Harada C."/>
            <person name="Hayashi A."/>
            <person name="Hijishita S."/>
            <person name="Honda M."/>
            <person name="Hosokawa S."/>
            <person name="Ichikawa Y."/>
            <person name="Idonuma A."/>
            <person name="Iijima M."/>
            <person name="Ikeda M."/>
            <person name="Ikeno M."/>
            <person name="Ito K."/>
            <person name="Ito S."/>
            <person name="Ito T."/>
            <person name="Ito Y."/>
            <person name="Ito Y."/>
            <person name="Iwabuchi A."/>
            <person name="Kamiya K."/>
            <person name="Karasawa W."/>
            <person name="Kurita K."/>
            <person name="Katagiri S."/>
            <person name="Kikuta A."/>
            <person name="Kobayashi H."/>
            <person name="Kobayashi N."/>
            <person name="Machita K."/>
            <person name="Maehara T."/>
            <person name="Masukawa M."/>
            <person name="Mizubayashi T."/>
            <person name="Mukai Y."/>
            <person name="Nagasaki H."/>
            <person name="Nagata Y."/>
            <person name="Naito S."/>
            <person name="Nakashima M."/>
            <person name="Nakama Y."/>
            <person name="Nakamichi Y."/>
            <person name="Nakamura M."/>
            <person name="Meguro A."/>
            <person name="Negishi M."/>
            <person name="Ohta I."/>
            <person name="Ohta T."/>
            <person name="Okamoto M."/>
            <person name="Ono N."/>
            <person name="Saji S."/>
            <person name="Sakaguchi M."/>
            <person name="Sakai K."/>
            <person name="Shibata M."/>
            <person name="Shimokawa T."/>
            <person name="Song J."/>
            <person name="Takazaki Y."/>
            <person name="Terasawa K."/>
            <person name="Tsugane M."/>
            <person name="Tsuji K."/>
            <person name="Ueda S."/>
            <person name="Waki K."/>
            <person name="Yamagata H."/>
            <person name="Yamamoto M."/>
            <person name="Yamamoto S."/>
            <person name="Yamane H."/>
            <person name="Yoshiki S."/>
            <person name="Yoshihara R."/>
            <person name="Yukawa K."/>
            <person name="Zhong H."/>
            <person name="Yano M."/>
            <person name="Yuan Q."/>
            <person name="Ouyang S."/>
            <person name="Liu J."/>
            <person name="Jones K.M."/>
            <person name="Gansberger K."/>
            <person name="Moffat K."/>
            <person name="Hill J."/>
            <person name="Bera J."/>
            <person name="Fadrosh D."/>
            <person name="Jin S."/>
            <person name="Johri S."/>
            <person name="Kim M."/>
            <person name="Overton L."/>
            <person name="Reardon M."/>
            <person name="Tsitrin T."/>
            <person name="Vuong H."/>
            <person name="Weaver B."/>
            <person name="Ciecko A."/>
            <person name="Tallon L."/>
            <person name="Jackson J."/>
            <person name="Pai G."/>
            <person name="Aken S.V."/>
            <person name="Utterback T."/>
            <person name="Reidmuller S."/>
            <person name="Feldblyum T."/>
            <person name="Hsiao J."/>
            <person name="Zismann V."/>
            <person name="Iobst S."/>
            <person name="de Vazeille A.R."/>
            <person name="Buell C.R."/>
            <person name="Ying K."/>
            <person name="Li Y."/>
            <person name="Lu T."/>
            <person name="Huang Y."/>
            <person name="Zhao Q."/>
            <person name="Feng Q."/>
            <person name="Zhang L."/>
            <person name="Zhu J."/>
            <person name="Weng Q."/>
            <person name="Mu J."/>
            <person name="Lu Y."/>
            <person name="Fan D."/>
            <person name="Liu Y."/>
            <person name="Guan J."/>
            <person name="Zhang Y."/>
            <person name="Yu S."/>
            <person name="Liu X."/>
            <person name="Zhang Y."/>
            <person name="Hong G."/>
            <person name="Han B."/>
            <person name="Choisne N."/>
            <person name="Demange N."/>
            <person name="Orjeda G."/>
            <person name="Samain S."/>
            <person name="Cattolico L."/>
            <person name="Pelletier E."/>
            <person name="Couloux A."/>
            <person name="Segurens B."/>
            <person name="Wincker P."/>
            <person name="D'Hont A."/>
            <person name="Scarpelli C."/>
            <person name="Weissenbach J."/>
            <person name="Salanoubat M."/>
            <person name="Quetier F."/>
            <person name="Yu Y."/>
            <person name="Kim H.R."/>
            <person name="Rambo T."/>
            <person name="Currie J."/>
            <person name="Collura K."/>
            <person name="Luo M."/>
            <person name="Yang T."/>
            <person name="Ammiraju J.S.S."/>
            <person name="Engler F."/>
            <person name="Soderlund C."/>
            <person name="Wing R.A."/>
            <person name="Palmer L.E."/>
            <person name="de la Bastide M."/>
            <person name="Spiegel L."/>
            <person name="Nascimento L."/>
            <person name="Zutavern T."/>
            <person name="O'Shaughnessy A."/>
            <person name="Dike S."/>
            <person name="Dedhia N."/>
            <person name="Preston R."/>
            <person name="Balija V."/>
            <person name="McCombie W.R."/>
            <person name="Chow T."/>
            <person name="Chen H."/>
            <person name="Chung M."/>
            <person name="Chen C."/>
            <person name="Shaw J."/>
            <person name="Wu H."/>
            <person name="Hsiao K."/>
            <person name="Chao Y."/>
            <person name="Chu M."/>
            <person name="Cheng C."/>
            <person name="Hour A."/>
            <person name="Lee P."/>
            <person name="Lin S."/>
            <person name="Lin Y."/>
            <person name="Liou J."/>
            <person name="Liu S."/>
            <person name="Hsing Y."/>
            <person name="Raghuvanshi S."/>
            <person name="Mohanty A."/>
            <person name="Bharti A.K."/>
            <person name="Gaur A."/>
            <person name="Gupta V."/>
            <person name="Kumar D."/>
            <person name="Ravi V."/>
            <person name="Vij S."/>
            <person name="Kapur A."/>
            <person name="Khurana P."/>
            <person name="Khurana P."/>
            <person name="Khurana J.P."/>
            <person name="Tyagi A.K."/>
            <person name="Gaikwad K."/>
            <person name="Singh A."/>
            <person name="Dalal V."/>
            <person name="Srivastava S."/>
            <person name="Dixit A."/>
            <person name="Pal A.K."/>
            <person name="Ghazi I.A."/>
            <person name="Yadav M."/>
            <person name="Pandit A."/>
            <person name="Bhargava A."/>
            <person name="Sureshbabu K."/>
            <person name="Batra K."/>
            <person name="Sharma T.R."/>
            <person name="Mohapatra T."/>
            <person name="Singh N.K."/>
            <person name="Messing J."/>
            <person name="Nelson A.B."/>
            <person name="Fuks G."/>
            <person name="Kavchok S."/>
            <person name="Keizer G."/>
            <person name="Linton E."/>
            <person name="Llaca V."/>
            <person name="Song R."/>
            <person name="Tanyolac B."/>
            <person name="Young S."/>
            <person name="Ho-Il K."/>
            <person name="Hahn J.H."/>
            <person name="Sangsakoo G."/>
            <person name="Vanavichit A."/>
            <person name="de Mattos Luiz.A.T."/>
            <person name="Zimmer P.D."/>
            <person name="Malone G."/>
            <person name="Dellagostin O."/>
            <person name="de Oliveira A.C."/>
            <person name="Bevan M."/>
            <person name="Bancroft I."/>
            <person name="Minx P."/>
            <person name="Cordum H."/>
            <person name="Wilson R."/>
            <person name="Cheng Z."/>
            <person name="Jin W."/>
            <person name="Jiang J."/>
            <person name="Leong S.A."/>
            <person name="Iwama H."/>
            <person name="Gojobori T."/>
            <person name="Itoh T."/>
            <person name="Niimura Y."/>
            <person name="Fujii Y."/>
            <person name="Habara T."/>
            <person name="Sakai H."/>
            <person name="Sato Y."/>
            <person name="Wilson G."/>
            <person name="Kumar K."/>
            <person name="McCouch S."/>
            <person name="Juretic N."/>
            <person name="Hoen D."/>
            <person name="Wright S."/>
            <person name="Bruskiewich R."/>
            <person name="Bureau T."/>
            <person name="Miyao A."/>
            <person name="Hirochika H."/>
            <person name="Nishikawa T."/>
            <person name="Kadowaki K."/>
            <person name="Sugiura M."/>
            <person name="Burr B."/>
            <person name="Sasaki T."/>
        </authorList>
    </citation>
    <scope>NUCLEOTIDE SEQUENCE [LARGE SCALE GENOMIC DNA]</scope>
    <source>
        <strain evidence="14">cv. Nipponbare</strain>
    </source>
</reference>
<keyword evidence="6" id="KW-0472">Membrane</keyword>
<dbReference type="PANTHER" id="PTHR47460">
    <property type="entry name" value="SERINE/THREONINE-PROTEIN KINASE-LIKE PROTEIN ACR4"/>
    <property type="match status" value="1"/>
</dbReference>
<dbReference type="InterPro" id="IPR009091">
    <property type="entry name" value="RCC1/BLIP-II"/>
</dbReference>
<evidence type="ECO:0000256" key="6">
    <source>
        <dbReference type="ARBA" id="ARBA00023136"/>
    </source>
</evidence>
<dbReference type="SUPFAM" id="SSF50985">
    <property type="entry name" value="RCC1/BLIP-II"/>
    <property type="match status" value="1"/>
</dbReference>
<evidence type="ECO:0000256" key="3">
    <source>
        <dbReference type="ARBA" id="ARBA00022692"/>
    </source>
</evidence>
<gene>
    <name evidence="13" type="ordered locus">Os03g30050</name>
</gene>
<evidence type="ECO:0000256" key="10">
    <source>
        <dbReference type="ARBA" id="ARBA00047899"/>
    </source>
</evidence>
<dbReference type="Proteomes" id="UP000000763">
    <property type="component" value="Chromosome 3"/>
</dbReference>
<keyword evidence="13" id="KW-0808">Transferase</keyword>